<evidence type="ECO:0000256" key="5">
    <source>
        <dbReference type="ARBA" id="ARBA00023136"/>
    </source>
</evidence>
<dbReference type="HOGENOM" id="CLU_018816_15_3_6"/>
<feature type="domain" description="Multidrug resistance protein MdtA-like barrel-sandwich hybrid" evidence="6">
    <location>
        <begin position="42"/>
        <end position="227"/>
    </location>
</feature>
<sequence length="349" mass="38315">MKDKIYQYISYAVLGLAVLFSLFLVTTDNIAPFTTQAAVQKNVATIAAEVEGVVTQVYVKNGQQVSKGQALFSIDQSRYLIAVKQAQAELDQALESNSAKGQELVSAEQLTSQRALEKLNASRKMKRYESLLKQGTVTQQELEDTQLAYKVSVSTESAAKAEVKRIQVELATEQDNAAIELAKAKLAQAQLDLEHTVIKAKLAGSVSNLQLQTGSYLAAGASAMFVVSDQDTWLSADFNEKGIAHLKAGARVAVVFDALPGKVFQGKILNQDSAIYDASSQLGQLADVTNSDRWIREQQKIRTRISVNEQNPQLISGSRASVMVENGNWLVDTCAKLWMHLVSYFHYIY</sequence>
<organism evidence="7 8">
    <name type="scientific">Shewanella pealeana (strain ATCC 700345 / ANG-SQ1)</name>
    <dbReference type="NCBI Taxonomy" id="398579"/>
    <lineage>
        <taxon>Bacteria</taxon>
        <taxon>Pseudomonadati</taxon>
        <taxon>Pseudomonadota</taxon>
        <taxon>Gammaproteobacteria</taxon>
        <taxon>Alteromonadales</taxon>
        <taxon>Shewanellaceae</taxon>
        <taxon>Shewanella</taxon>
    </lineage>
</organism>
<protein>
    <submittedName>
        <fullName evidence="7">Secretion protein HlyD family protein</fullName>
    </submittedName>
</protein>
<dbReference type="Gene3D" id="2.40.50.100">
    <property type="match status" value="1"/>
</dbReference>
<keyword evidence="5" id="KW-0472">Membrane</keyword>
<dbReference type="eggNOG" id="COG1566">
    <property type="taxonomic scope" value="Bacteria"/>
</dbReference>
<keyword evidence="4" id="KW-1133">Transmembrane helix</keyword>
<dbReference type="KEGG" id="spl:Spea_1552"/>
<comment type="similarity">
    <text evidence="2">Belongs to the membrane fusion protein (MFP) (TC 8.A.1) family.</text>
</comment>
<evidence type="ECO:0000313" key="8">
    <source>
        <dbReference type="Proteomes" id="UP000002608"/>
    </source>
</evidence>
<name>A8H2U0_SHEPA</name>
<accession>A8H2U0</accession>
<dbReference type="Proteomes" id="UP000002608">
    <property type="component" value="Chromosome"/>
</dbReference>
<dbReference type="Pfam" id="PF25917">
    <property type="entry name" value="BSH_RND"/>
    <property type="match status" value="1"/>
</dbReference>
<evidence type="ECO:0000256" key="4">
    <source>
        <dbReference type="ARBA" id="ARBA00022989"/>
    </source>
</evidence>
<comment type="subcellular location">
    <subcellularLocation>
        <location evidence="1">Membrane</location>
        <topology evidence="1">Single-pass membrane protein</topology>
    </subcellularLocation>
</comment>
<dbReference type="Gene3D" id="2.40.30.170">
    <property type="match status" value="1"/>
</dbReference>
<dbReference type="PANTHER" id="PTHR30386:SF26">
    <property type="entry name" value="TRANSPORT PROTEIN COMB"/>
    <property type="match status" value="1"/>
</dbReference>
<dbReference type="Gene3D" id="1.10.287.470">
    <property type="entry name" value="Helix hairpin bin"/>
    <property type="match status" value="1"/>
</dbReference>
<reference evidence="7 8" key="1">
    <citation type="submission" date="2007-10" db="EMBL/GenBank/DDBJ databases">
        <title>Complete sequence of Shewanella pealeana ATCC 700345.</title>
        <authorList>
            <consortium name="US DOE Joint Genome Institute"/>
            <person name="Copeland A."/>
            <person name="Lucas S."/>
            <person name="Lapidus A."/>
            <person name="Barry K."/>
            <person name="Glavina del Rio T."/>
            <person name="Dalin E."/>
            <person name="Tice H."/>
            <person name="Pitluck S."/>
            <person name="Chertkov O."/>
            <person name="Brettin T."/>
            <person name="Bruce D."/>
            <person name="Detter J.C."/>
            <person name="Han C."/>
            <person name="Schmutz J."/>
            <person name="Larimer F."/>
            <person name="Land M."/>
            <person name="Hauser L."/>
            <person name="Kyrpides N."/>
            <person name="Kim E."/>
            <person name="Zhao J.-S.Z."/>
            <person name="Manno D."/>
            <person name="Hawari J."/>
            <person name="Richardson P."/>
        </authorList>
    </citation>
    <scope>NUCLEOTIDE SEQUENCE [LARGE SCALE GENOMIC DNA]</scope>
    <source>
        <strain evidence="8">ATCC 700345 / ANG-SQ1</strain>
    </source>
</reference>
<dbReference type="OrthoDB" id="8958519at2"/>
<dbReference type="InterPro" id="IPR058625">
    <property type="entry name" value="MdtA-like_BSH"/>
</dbReference>
<dbReference type="InterPro" id="IPR050739">
    <property type="entry name" value="MFP"/>
</dbReference>
<dbReference type="PANTHER" id="PTHR30386">
    <property type="entry name" value="MEMBRANE FUSION SUBUNIT OF EMRAB-TOLC MULTIDRUG EFFLUX PUMP"/>
    <property type="match status" value="1"/>
</dbReference>
<evidence type="ECO:0000256" key="3">
    <source>
        <dbReference type="ARBA" id="ARBA00022692"/>
    </source>
</evidence>
<gene>
    <name evidence="7" type="ordered locus">Spea_1552</name>
</gene>
<dbReference type="AlphaFoldDB" id="A8H2U0"/>
<evidence type="ECO:0000259" key="6">
    <source>
        <dbReference type="Pfam" id="PF25917"/>
    </source>
</evidence>
<dbReference type="EMBL" id="CP000851">
    <property type="protein sequence ID" value="ABV86877.1"/>
    <property type="molecule type" value="Genomic_DNA"/>
</dbReference>
<keyword evidence="3" id="KW-0812">Transmembrane</keyword>
<evidence type="ECO:0000313" key="7">
    <source>
        <dbReference type="EMBL" id="ABV86877.1"/>
    </source>
</evidence>
<proteinExistence type="inferred from homology"/>
<evidence type="ECO:0000256" key="1">
    <source>
        <dbReference type="ARBA" id="ARBA00004167"/>
    </source>
</evidence>
<keyword evidence="8" id="KW-1185">Reference proteome</keyword>
<dbReference type="RefSeq" id="WP_012154801.1">
    <property type="nucleotide sequence ID" value="NC_009901.1"/>
</dbReference>
<evidence type="ECO:0000256" key="2">
    <source>
        <dbReference type="ARBA" id="ARBA00009477"/>
    </source>
</evidence>
<dbReference type="SUPFAM" id="SSF111369">
    <property type="entry name" value="HlyD-like secretion proteins"/>
    <property type="match status" value="1"/>
</dbReference>
<dbReference type="GO" id="GO:0016020">
    <property type="term" value="C:membrane"/>
    <property type="evidence" value="ECO:0007669"/>
    <property type="project" value="UniProtKB-SubCell"/>
</dbReference>
<dbReference type="STRING" id="398579.Spea_1552"/>